<dbReference type="EMBL" id="KV429054">
    <property type="protein sequence ID" value="KZT69978.1"/>
    <property type="molecule type" value="Genomic_DNA"/>
</dbReference>
<proteinExistence type="predicted"/>
<evidence type="ECO:0000313" key="2">
    <source>
        <dbReference type="EMBL" id="KZT69978.1"/>
    </source>
</evidence>
<gene>
    <name evidence="2" type="ORF">DAEQUDRAFT_737722</name>
</gene>
<sequence length="184" mass="20671">MPGQEPWRAPWPKYVLVSSKRCISSASRLHKLYVISIRILRPSTLHATDEEVFFLNGIGPWIPPQSLAQDSSPSTYMIQNTLNSHARHQQSRHLRAHTRHTECRVQLPTIFQFTRIGPNSRSDAGCVFGKHIFLWGNSATSGHRRSSPRNSPAGHLARANIRRAGISGAGINRGLRTERQLARP</sequence>
<reference evidence="2 3" key="1">
    <citation type="journal article" date="2016" name="Mol. Biol. Evol.">
        <title>Comparative Genomics of Early-Diverging Mushroom-Forming Fungi Provides Insights into the Origins of Lignocellulose Decay Capabilities.</title>
        <authorList>
            <person name="Nagy L.G."/>
            <person name="Riley R."/>
            <person name="Tritt A."/>
            <person name="Adam C."/>
            <person name="Daum C."/>
            <person name="Floudas D."/>
            <person name="Sun H."/>
            <person name="Yadav J.S."/>
            <person name="Pangilinan J."/>
            <person name="Larsson K.H."/>
            <person name="Matsuura K."/>
            <person name="Barry K."/>
            <person name="Labutti K."/>
            <person name="Kuo R."/>
            <person name="Ohm R.A."/>
            <person name="Bhattacharya S.S."/>
            <person name="Shirouzu T."/>
            <person name="Yoshinaga Y."/>
            <person name="Martin F.M."/>
            <person name="Grigoriev I.V."/>
            <person name="Hibbett D.S."/>
        </authorList>
    </citation>
    <scope>NUCLEOTIDE SEQUENCE [LARGE SCALE GENOMIC DNA]</scope>
    <source>
        <strain evidence="2 3">L-15889</strain>
    </source>
</reference>
<dbReference type="Proteomes" id="UP000076727">
    <property type="component" value="Unassembled WGS sequence"/>
</dbReference>
<evidence type="ECO:0000313" key="3">
    <source>
        <dbReference type="Proteomes" id="UP000076727"/>
    </source>
</evidence>
<protein>
    <submittedName>
        <fullName evidence="2">Uncharacterized protein</fullName>
    </submittedName>
</protein>
<dbReference type="AlphaFoldDB" id="A0A165QVA6"/>
<keyword evidence="3" id="KW-1185">Reference proteome</keyword>
<feature type="region of interest" description="Disordered" evidence="1">
    <location>
        <begin position="139"/>
        <end position="161"/>
    </location>
</feature>
<name>A0A165QVA6_9APHY</name>
<accession>A0A165QVA6</accession>
<organism evidence="2 3">
    <name type="scientific">Daedalea quercina L-15889</name>
    <dbReference type="NCBI Taxonomy" id="1314783"/>
    <lineage>
        <taxon>Eukaryota</taxon>
        <taxon>Fungi</taxon>
        <taxon>Dikarya</taxon>
        <taxon>Basidiomycota</taxon>
        <taxon>Agaricomycotina</taxon>
        <taxon>Agaricomycetes</taxon>
        <taxon>Polyporales</taxon>
        <taxon>Fomitopsis</taxon>
    </lineage>
</organism>
<evidence type="ECO:0000256" key="1">
    <source>
        <dbReference type="SAM" id="MobiDB-lite"/>
    </source>
</evidence>